<evidence type="ECO:0000256" key="3">
    <source>
        <dbReference type="ARBA" id="ARBA00022777"/>
    </source>
</evidence>
<dbReference type="InterPro" id="IPR036393">
    <property type="entry name" value="AceGlu_kinase-like_sf"/>
</dbReference>
<feature type="domain" description="Aspartate/glutamate/uridylate kinase" evidence="5">
    <location>
        <begin position="9"/>
        <end position="295"/>
    </location>
</feature>
<comment type="similarity">
    <text evidence="1 4">Belongs to the carbamate kinase family.</text>
</comment>
<proteinExistence type="inferred from homology"/>
<dbReference type="Gene3D" id="3.40.1160.10">
    <property type="entry name" value="Acetylglutamate kinase-like"/>
    <property type="match status" value="1"/>
</dbReference>
<dbReference type="NCBIfam" id="NF009007">
    <property type="entry name" value="PRK12352.1"/>
    <property type="match status" value="1"/>
</dbReference>
<name>A0ABQ5K4E6_9EUKA</name>
<dbReference type="NCBIfam" id="TIGR00746">
    <property type="entry name" value="arcC"/>
    <property type="match status" value="1"/>
</dbReference>
<reference evidence="6" key="1">
    <citation type="submission" date="2022-03" db="EMBL/GenBank/DDBJ databases">
        <title>Draft genome sequence of Aduncisulcus paluster, a free-living microaerophilic Fornicata.</title>
        <authorList>
            <person name="Yuyama I."/>
            <person name="Kume K."/>
            <person name="Tamura T."/>
            <person name="Inagaki Y."/>
            <person name="Hashimoto T."/>
        </authorList>
    </citation>
    <scope>NUCLEOTIDE SEQUENCE</scope>
    <source>
        <strain evidence="6">NY0171</strain>
    </source>
</reference>
<dbReference type="PIRSF" id="PIRSF000723">
    <property type="entry name" value="Carbamate_kin"/>
    <property type="match status" value="1"/>
</dbReference>
<sequence>MPSSLKLTIALGGNAILQRGDKGTHAVQTANVRKAAESISRLVEAGHDVTLAHGNGPQVGAILLQNQGTDKVPEMPLFVCGAESQGLIGFMMEQELGNVFAKKGIKIPVACIVTQTVVSLDDPAFKNPTKPIGKFYSEKEAMELKAEGKDVREDAGRGWRVVVPSPQPVEIVEAPAIKALVDHKFCVVSTGGGGIPVIRTKEGEVKGVDAVIDKDNSTSLLATQLGSDHLIILTDVSNACINYGKPDQKALGKVSVAEMEKHIADEQFAKGSMLPKVTAAIRFVKATGRDAIITSLDKAYEAVSDPSVGTRITP</sequence>
<evidence type="ECO:0000256" key="2">
    <source>
        <dbReference type="ARBA" id="ARBA00022679"/>
    </source>
</evidence>
<evidence type="ECO:0000313" key="7">
    <source>
        <dbReference type="Proteomes" id="UP001057375"/>
    </source>
</evidence>
<gene>
    <name evidence="6" type="ORF">ADUPG1_013279</name>
</gene>
<dbReference type="InterPro" id="IPR001048">
    <property type="entry name" value="Asp/Glu/Uridylate_kinase"/>
</dbReference>
<comment type="caution">
    <text evidence="6">The sequence shown here is derived from an EMBL/GenBank/DDBJ whole genome shotgun (WGS) entry which is preliminary data.</text>
</comment>
<keyword evidence="2 4" id="KW-0808">Transferase</keyword>
<dbReference type="Pfam" id="PF00696">
    <property type="entry name" value="AA_kinase"/>
    <property type="match status" value="1"/>
</dbReference>
<evidence type="ECO:0000256" key="1">
    <source>
        <dbReference type="ARBA" id="ARBA00011066"/>
    </source>
</evidence>
<evidence type="ECO:0000313" key="6">
    <source>
        <dbReference type="EMBL" id="GKT26215.1"/>
    </source>
</evidence>
<dbReference type="Proteomes" id="UP001057375">
    <property type="component" value="Unassembled WGS sequence"/>
</dbReference>
<keyword evidence="7" id="KW-1185">Reference proteome</keyword>
<evidence type="ECO:0000259" key="5">
    <source>
        <dbReference type="Pfam" id="PF00696"/>
    </source>
</evidence>
<protein>
    <recommendedName>
        <fullName evidence="4">Carbamate kinase</fullName>
    </recommendedName>
</protein>
<dbReference type="PANTHER" id="PTHR30409">
    <property type="entry name" value="CARBAMATE KINASE"/>
    <property type="match status" value="1"/>
</dbReference>
<keyword evidence="3 4" id="KW-0418">Kinase</keyword>
<accession>A0ABQ5K4E6</accession>
<dbReference type="SUPFAM" id="SSF53633">
    <property type="entry name" value="Carbamate kinase-like"/>
    <property type="match status" value="1"/>
</dbReference>
<dbReference type="PANTHER" id="PTHR30409:SF1">
    <property type="entry name" value="CARBAMATE KINASE-RELATED"/>
    <property type="match status" value="1"/>
</dbReference>
<dbReference type="PRINTS" id="PR01469">
    <property type="entry name" value="CARBMTKINASE"/>
</dbReference>
<dbReference type="GO" id="GO:0016301">
    <property type="term" value="F:kinase activity"/>
    <property type="evidence" value="ECO:0007669"/>
    <property type="project" value="UniProtKB-KW"/>
</dbReference>
<dbReference type="InterPro" id="IPR003964">
    <property type="entry name" value="Carb_kinase"/>
</dbReference>
<dbReference type="EMBL" id="BQXS01012642">
    <property type="protein sequence ID" value="GKT26215.1"/>
    <property type="molecule type" value="Genomic_DNA"/>
</dbReference>
<organism evidence="6 7">
    <name type="scientific">Aduncisulcus paluster</name>
    <dbReference type="NCBI Taxonomy" id="2918883"/>
    <lineage>
        <taxon>Eukaryota</taxon>
        <taxon>Metamonada</taxon>
        <taxon>Carpediemonas-like organisms</taxon>
        <taxon>Aduncisulcus</taxon>
    </lineage>
</organism>
<dbReference type="CDD" id="cd04235">
    <property type="entry name" value="AAK_CK"/>
    <property type="match status" value="1"/>
</dbReference>
<evidence type="ECO:0000256" key="4">
    <source>
        <dbReference type="PIRNR" id="PIRNR000723"/>
    </source>
</evidence>